<reference evidence="4" key="1">
    <citation type="submission" date="2016-11" db="UniProtKB">
        <authorList>
            <consortium name="WormBaseParasite"/>
        </authorList>
    </citation>
    <scope>IDENTIFICATION</scope>
</reference>
<organism evidence="3 4">
    <name type="scientific">Caenorhabditis tropicalis</name>
    <dbReference type="NCBI Taxonomy" id="1561998"/>
    <lineage>
        <taxon>Eukaryota</taxon>
        <taxon>Metazoa</taxon>
        <taxon>Ecdysozoa</taxon>
        <taxon>Nematoda</taxon>
        <taxon>Chromadorea</taxon>
        <taxon>Rhabditida</taxon>
        <taxon>Rhabditina</taxon>
        <taxon>Rhabditomorpha</taxon>
        <taxon>Rhabditoidea</taxon>
        <taxon>Rhabditidae</taxon>
        <taxon>Peloderinae</taxon>
        <taxon>Caenorhabditis</taxon>
    </lineage>
</organism>
<dbReference type="AlphaFoldDB" id="A0A1I7U1I1"/>
<evidence type="ECO:0000259" key="2">
    <source>
        <dbReference type="Pfam" id="PF02408"/>
    </source>
</evidence>
<dbReference type="Proteomes" id="UP000095282">
    <property type="component" value="Unplaced"/>
</dbReference>
<feature type="signal peptide" evidence="1">
    <location>
        <begin position="1"/>
        <end position="21"/>
    </location>
</feature>
<name>A0A1I7U1I1_9PELO</name>
<dbReference type="PANTHER" id="PTHR21447:SF9">
    <property type="entry name" value="CUB-LIKE DOMAIN-CONTAINING PROTEIN"/>
    <property type="match status" value="1"/>
</dbReference>
<dbReference type="GO" id="GO:0045121">
    <property type="term" value="C:membrane raft"/>
    <property type="evidence" value="ECO:0007669"/>
    <property type="project" value="TreeGrafter"/>
</dbReference>
<dbReference type="eggNOG" id="ENOG502TFX8">
    <property type="taxonomic scope" value="Eukaryota"/>
</dbReference>
<keyword evidence="3" id="KW-1185">Reference proteome</keyword>
<proteinExistence type="predicted"/>
<dbReference type="PANTHER" id="PTHR21447">
    <property type="entry name" value="RING-TYPE DOMAIN-CONTAINING PROTEIN-RELATED"/>
    <property type="match status" value="1"/>
</dbReference>
<evidence type="ECO:0000256" key="1">
    <source>
        <dbReference type="SAM" id="SignalP"/>
    </source>
</evidence>
<dbReference type="Pfam" id="PF02408">
    <property type="entry name" value="CUB_2"/>
    <property type="match status" value="1"/>
</dbReference>
<feature type="chain" id="PRO_5009308324" evidence="1">
    <location>
        <begin position="22"/>
        <end position="479"/>
    </location>
</feature>
<feature type="domain" description="CUB-like" evidence="2">
    <location>
        <begin position="21"/>
        <end position="136"/>
    </location>
</feature>
<protein>
    <submittedName>
        <fullName evidence="4">CUB_2 domain-containing protein</fullName>
    </submittedName>
</protein>
<dbReference type="STRING" id="1561998.A0A1I7U1I1"/>
<sequence length="479" mass="53681">MRIVSYAFLLILSNLFRFSLQFTCTQISDRDETSGSVLNIPNNSSTPVPIPSNFNCTYTIKPPKLVFAQITVTNVLSGANDVIIVSDGQQKTSEIRKNSPNKMIFYVFPQTTTTVNVQNFDDSSKFQMTIDFISLPKPEQRTLQKGQNLNYVTLSSIQKKPLSLSSDGPITLTLALSSYLSDVFDNYFLIDGDMDNPKSIKRLVDFQLSNFNTSSNIVSIVGLDEAVSHSTLILNPSSQLNGFSKFRGFTVDETNRKIEVKAENGEKIGVMIVSNNIQQLVLNRIELGEENNCKSVAITGPPTSDSMTLIDFKSDDYSLPQLFPYPYFSIIVENCDAQFNITNSISSDYYNIESDRSGFIFSPIYFNSEATNGYMNITFTYNGEERRRFSVDVDRVTFGSINSELDINIYDSDWKKTLSTVITGNQEGTRSRALGSYLNVQMYGSTAARLHWSLSSYSSSFFNLPFIIMLSALMIMISN</sequence>
<keyword evidence="1" id="KW-0732">Signal</keyword>
<dbReference type="InterPro" id="IPR003366">
    <property type="entry name" value="CUB-like_dom"/>
</dbReference>
<evidence type="ECO:0000313" key="4">
    <source>
        <dbReference type="WBParaSite" id="Csp11.Scaffold629.g13909.t1"/>
    </source>
</evidence>
<evidence type="ECO:0000313" key="3">
    <source>
        <dbReference type="Proteomes" id="UP000095282"/>
    </source>
</evidence>
<dbReference type="WBParaSite" id="Csp11.Scaffold629.g13909.t1">
    <property type="protein sequence ID" value="Csp11.Scaffold629.g13909.t1"/>
    <property type="gene ID" value="Csp11.Scaffold629.g13909"/>
</dbReference>
<dbReference type="GO" id="GO:0045087">
    <property type="term" value="P:innate immune response"/>
    <property type="evidence" value="ECO:0007669"/>
    <property type="project" value="TreeGrafter"/>
</dbReference>
<accession>A0A1I7U1I1</accession>